<evidence type="ECO:0000313" key="2">
    <source>
        <dbReference type="EMBL" id="EQD65987.1"/>
    </source>
</evidence>
<feature type="region of interest" description="Disordered" evidence="1">
    <location>
        <begin position="51"/>
        <end position="81"/>
    </location>
</feature>
<feature type="non-terminal residue" evidence="2">
    <location>
        <position position="1"/>
    </location>
</feature>
<dbReference type="InterPro" id="IPR011045">
    <property type="entry name" value="N2O_reductase_N"/>
</dbReference>
<organism evidence="2">
    <name type="scientific">mine drainage metagenome</name>
    <dbReference type="NCBI Taxonomy" id="410659"/>
    <lineage>
        <taxon>unclassified sequences</taxon>
        <taxon>metagenomes</taxon>
        <taxon>ecological metagenomes</taxon>
    </lineage>
</organism>
<dbReference type="Gene3D" id="2.130.10.10">
    <property type="entry name" value="YVTN repeat-like/Quinoprotein amine dehydrogenase"/>
    <property type="match status" value="1"/>
</dbReference>
<accession>T1B7W9</accession>
<reference evidence="2" key="1">
    <citation type="submission" date="2013-08" db="EMBL/GenBank/DDBJ databases">
        <authorList>
            <person name="Mendez C."/>
            <person name="Richter M."/>
            <person name="Ferrer M."/>
            <person name="Sanchez J."/>
        </authorList>
    </citation>
    <scope>NUCLEOTIDE SEQUENCE</scope>
</reference>
<reference evidence="2" key="2">
    <citation type="journal article" date="2014" name="ISME J.">
        <title>Microbial stratification in low pH oxic and suboxic macroscopic growths along an acid mine drainage.</title>
        <authorList>
            <person name="Mendez-Garcia C."/>
            <person name="Mesa V."/>
            <person name="Sprenger R.R."/>
            <person name="Richter M."/>
            <person name="Diez M.S."/>
            <person name="Solano J."/>
            <person name="Bargiela R."/>
            <person name="Golyshina O.V."/>
            <person name="Manteca A."/>
            <person name="Ramos J.L."/>
            <person name="Gallego J.R."/>
            <person name="Llorente I."/>
            <person name="Martins Dos Santos V.A."/>
            <person name="Jensen O.N."/>
            <person name="Pelaez A.I."/>
            <person name="Sanchez J."/>
            <person name="Ferrer M."/>
        </authorList>
    </citation>
    <scope>NUCLEOTIDE SEQUENCE</scope>
</reference>
<evidence type="ECO:0000256" key="1">
    <source>
        <dbReference type="SAM" id="MobiDB-lite"/>
    </source>
</evidence>
<dbReference type="InterPro" id="IPR015943">
    <property type="entry name" value="WD40/YVTN_repeat-like_dom_sf"/>
</dbReference>
<sequence>RYLNVGSYPFAVALADGGKRLVVSDWGGNGVSVIDRAAWKVLGEVPDRAGAGSAQFRRRRASDRTGRAAGHTAGVGGRCQS</sequence>
<dbReference type="AlphaFoldDB" id="T1B7W9"/>
<dbReference type="SUPFAM" id="SSF50974">
    <property type="entry name" value="Nitrous oxide reductase, N-terminal domain"/>
    <property type="match status" value="1"/>
</dbReference>
<gene>
    <name evidence="2" type="ORF">B1A_08309</name>
</gene>
<proteinExistence type="predicted"/>
<name>T1B7W9_9ZZZZ</name>
<comment type="caution">
    <text evidence="2">The sequence shown here is derived from an EMBL/GenBank/DDBJ whole genome shotgun (WGS) entry which is preliminary data.</text>
</comment>
<dbReference type="EMBL" id="AUZX01005947">
    <property type="protein sequence ID" value="EQD65987.1"/>
    <property type="molecule type" value="Genomic_DNA"/>
</dbReference>
<protein>
    <submittedName>
        <fullName evidence="2">Uncharacterized protein</fullName>
    </submittedName>
</protein>